<evidence type="ECO:0000313" key="2">
    <source>
        <dbReference type="EMBL" id="MBX49682.1"/>
    </source>
</evidence>
<keyword evidence="1" id="KW-1133">Transmembrane helix</keyword>
<sequence length="46" mass="5350">MEKSTLSLFLSLYLSIKFLYFGFSLQIREEEALVLALLFTAKIKSF</sequence>
<name>A0A2P2P4M0_RHIMU</name>
<protein>
    <submittedName>
        <fullName evidence="2">Uncharacterized protein</fullName>
    </submittedName>
</protein>
<dbReference type="EMBL" id="GGEC01069198">
    <property type="protein sequence ID" value="MBX49682.1"/>
    <property type="molecule type" value="Transcribed_RNA"/>
</dbReference>
<accession>A0A2P2P4M0</accession>
<evidence type="ECO:0000256" key="1">
    <source>
        <dbReference type="SAM" id="Phobius"/>
    </source>
</evidence>
<organism evidence="2">
    <name type="scientific">Rhizophora mucronata</name>
    <name type="common">Asiatic mangrove</name>
    <dbReference type="NCBI Taxonomy" id="61149"/>
    <lineage>
        <taxon>Eukaryota</taxon>
        <taxon>Viridiplantae</taxon>
        <taxon>Streptophyta</taxon>
        <taxon>Embryophyta</taxon>
        <taxon>Tracheophyta</taxon>
        <taxon>Spermatophyta</taxon>
        <taxon>Magnoliopsida</taxon>
        <taxon>eudicotyledons</taxon>
        <taxon>Gunneridae</taxon>
        <taxon>Pentapetalae</taxon>
        <taxon>rosids</taxon>
        <taxon>fabids</taxon>
        <taxon>Malpighiales</taxon>
        <taxon>Rhizophoraceae</taxon>
        <taxon>Rhizophora</taxon>
    </lineage>
</organism>
<keyword evidence="1" id="KW-0472">Membrane</keyword>
<reference evidence="2" key="1">
    <citation type="submission" date="2018-02" db="EMBL/GenBank/DDBJ databases">
        <title>Rhizophora mucronata_Transcriptome.</title>
        <authorList>
            <person name="Meera S.P."/>
            <person name="Sreeshan A."/>
            <person name="Augustine A."/>
        </authorList>
    </citation>
    <scope>NUCLEOTIDE SEQUENCE</scope>
    <source>
        <tissue evidence="2">Leaf</tissue>
    </source>
</reference>
<keyword evidence="1" id="KW-0812">Transmembrane</keyword>
<proteinExistence type="predicted"/>
<feature type="transmembrane region" description="Helical" evidence="1">
    <location>
        <begin position="6"/>
        <end position="23"/>
    </location>
</feature>
<dbReference type="AlphaFoldDB" id="A0A2P2P4M0"/>